<feature type="coiled-coil region" evidence="4">
    <location>
        <begin position="67"/>
        <end position="94"/>
    </location>
</feature>
<dbReference type="PANTHER" id="PTHR42647:SF22">
    <property type="entry name" value="BOI-RELATED E3 UBIQUITIN-PROTEIN LIGASE 2-RELATED"/>
    <property type="match status" value="1"/>
</dbReference>
<reference evidence="5 6" key="2">
    <citation type="submission" date="2020-07" db="EMBL/GenBank/DDBJ databases">
        <title>Genome assembly of wild tea tree DASZ reveals pedigree and selection history of tea varieties.</title>
        <authorList>
            <person name="Zhang W."/>
        </authorList>
    </citation>
    <scope>NUCLEOTIDE SEQUENCE [LARGE SCALE GENOMIC DNA]</scope>
    <source>
        <strain evidence="6">cv. G240</strain>
        <tissue evidence="5">Leaf</tissue>
    </source>
</reference>
<dbReference type="PANTHER" id="PTHR42647">
    <property type="entry name" value="SBP (S-RIBONUCLEASE BINDING PROTEIN) FAMILY PROTEIN"/>
    <property type="match status" value="1"/>
</dbReference>
<accession>A0A7J7H2E5</accession>
<evidence type="ECO:0000256" key="2">
    <source>
        <dbReference type="ARBA" id="ARBA00022771"/>
    </source>
</evidence>
<evidence type="ECO:0000256" key="3">
    <source>
        <dbReference type="ARBA" id="ARBA00022833"/>
    </source>
</evidence>
<name>A0A7J7H2E5_CAMSI</name>
<sequence>MESGYGFNELCFNFPQNLQQKTQNQCFDNNGLLWKNNNHQSMALSEENKIEIALILRKYEPKTVVLLKQKDEEIAKAMNRAMELEDFLRRMEIKNQTWQRVAKENEAMVVSLNSTSKQLRENECLANGIEDAESCCDVMIYRGDNETGENRGYEKNQQENEEQSTRKMVCKSCNSPNSCHWFGNTVGTLFSAVGLETGNIFGSQVM</sequence>
<keyword evidence="2" id="KW-0863">Zinc-finger</keyword>
<dbReference type="Proteomes" id="UP000593564">
    <property type="component" value="Unassembled WGS sequence"/>
</dbReference>
<keyword evidence="6" id="KW-1185">Reference proteome</keyword>
<dbReference type="AlphaFoldDB" id="A0A7J7H2E5"/>
<protein>
    <submittedName>
        <fullName evidence="5">Uncharacterized protein</fullName>
    </submittedName>
</protein>
<evidence type="ECO:0000256" key="1">
    <source>
        <dbReference type="ARBA" id="ARBA00022723"/>
    </source>
</evidence>
<reference evidence="6" key="1">
    <citation type="journal article" date="2020" name="Nat. Commun.">
        <title>Genome assembly of wild tea tree DASZ reveals pedigree and selection history of tea varieties.</title>
        <authorList>
            <person name="Zhang W."/>
            <person name="Zhang Y."/>
            <person name="Qiu H."/>
            <person name="Guo Y."/>
            <person name="Wan H."/>
            <person name="Zhang X."/>
            <person name="Scossa F."/>
            <person name="Alseekh S."/>
            <person name="Zhang Q."/>
            <person name="Wang P."/>
            <person name="Xu L."/>
            <person name="Schmidt M.H."/>
            <person name="Jia X."/>
            <person name="Li D."/>
            <person name="Zhu A."/>
            <person name="Guo F."/>
            <person name="Chen W."/>
            <person name="Ni D."/>
            <person name="Usadel B."/>
            <person name="Fernie A.R."/>
            <person name="Wen W."/>
        </authorList>
    </citation>
    <scope>NUCLEOTIDE SEQUENCE [LARGE SCALE GENOMIC DNA]</scope>
    <source>
        <strain evidence="6">cv. G240</strain>
    </source>
</reference>
<dbReference type="EMBL" id="JACBKZ010000007">
    <property type="protein sequence ID" value="KAF5947132.1"/>
    <property type="molecule type" value="Genomic_DNA"/>
</dbReference>
<organism evidence="5 6">
    <name type="scientific">Camellia sinensis</name>
    <name type="common">Tea plant</name>
    <name type="synonym">Thea sinensis</name>
    <dbReference type="NCBI Taxonomy" id="4442"/>
    <lineage>
        <taxon>Eukaryota</taxon>
        <taxon>Viridiplantae</taxon>
        <taxon>Streptophyta</taxon>
        <taxon>Embryophyta</taxon>
        <taxon>Tracheophyta</taxon>
        <taxon>Spermatophyta</taxon>
        <taxon>Magnoliopsida</taxon>
        <taxon>eudicotyledons</taxon>
        <taxon>Gunneridae</taxon>
        <taxon>Pentapetalae</taxon>
        <taxon>asterids</taxon>
        <taxon>Ericales</taxon>
        <taxon>Theaceae</taxon>
        <taxon>Camellia</taxon>
    </lineage>
</organism>
<keyword evidence="1" id="KW-0479">Metal-binding</keyword>
<keyword evidence="4" id="KW-0175">Coiled coil</keyword>
<comment type="caution">
    <text evidence="5">The sequence shown here is derived from an EMBL/GenBank/DDBJ whole genome shotgun (WGS) entry which is preliminary data.</text>
</comment>
<evidence type="ECO:0000313" key="5">
    <source>
        <dbReference type="EMBL" id="KAF5947132.1"/>
    </source>
</evidence>
<evidence type="ECO:0000256" key="4">
    <source>
        <dbReference type="SAM" id="Coils"/>
    </source>
</evidence>
<dbReference type="GO" id="GO:0008270">
    <property type="term" value="F:zinc ion binding"/>
    <property type="evidence" value="ECO:0007669"/>
    <property type="project" value="UniProtKB-KW"/>
</dbReference>
<evidence type="ECO:0000313" key="6">
    <source>
        <dbReference type="Proteomes" id="UP000593564"/>
    </source>
</evidence>
<gene>
    <name evidence="5" type="ORF">HYC85_017360</name>
</gene>
<keyword evidence="3" id="KW-0862">Zinc</keyword>
<proteinExistence type="predicted"/>
<dbReference type="GO" id="GO:0004842">
    <property type="term" value="F:ubiquitin-protein transferase activity"/>
    <property type="evidence" value="ECO:0007669"/>
    <property type="project" value="TreeGrafter"/>
</dbReference>